<evidence type="ECO:0000259" key="1">
    <source>
        <dbReference type="PROSITE" id="PS51352"/>
    </source>
</evidence>
<dbReference type="PROSITE" id="PS51352">
    <property type="entry name" value="THIOREDOXIN_2"/>
    <property type="match status" value="1"/>
</dbReference>
<reference evidence="3" key="1">
    <citation type="journal article" date="2019" name="Int. J. Syst. Evol. Microbiol.">
        <title>The Global Catalogue of Microorganisms (GCM) 10K type strain sequencing project: providing services to taxonomists for standard genome sequencing and annotation.</title>
        <authorList>
            <consortium name="The Broad Institute Genomics Platform"/>
            <consortium name="The Broad Institute Genome Sequencing Center for Infectious Disease"/>
            <person name="Wu L."/>
            <person name="Ma J."/>
        </authorList>
    </citation>
    <scope>NUCLEOTIDE SEQUENCE [LARGE SCALE GENOMIC DNA]</scope>
    <source>
        <strain evidence="3">JCM 31037</strain>
    </source>
</reference>
<sequence>MTPKENMMWYLTVAVVLVAALGLVNLVFTLGVVRRLREHTELLSDRQTKRPEAILEGGGAPDDFVSTTVDGQVLTRDSLRPMTLIAFVSPACDLCEEQIPTLLDRARDMPGGRDNVWVVVVGKGPETAPYADRFRDVATVFVEPGNGSLPIAFKVNGFPAFGLLDEGGRAVASTFGIARLDLPVAR</sequence>
<dbReference type="SUPFAM" id="SSF52833">
    <property type="entry name" value="Thioredoxin-like"/>
    <property type="match status" value="1"/>
</dbReference>
<organism evidence="2 3">
    <name type="scientific">Micromonospora sonneratiae</name>
    <dbReference type="NCBI Taxonomy" id="1184706"/>
    <lineage>
        <taxon>Bacteria</taxon>
        <taxon>Bacillati</taxon>
        <taxon>Actinomycetota</taxon>
        <taxon>Actinomycetes</taxon>
        <taxon>Micromonosporales</taxon>
        <taxon>Micromonosporaceae</taxon>
        <taxon>Micromonospora</taxon>
    </lineage>
</organism>
<dbReference type="InterPro" id="IPR013766">
    <property type="entry name" value="Thioredoxin_domain"/>
</dbReference>
<accession>A0ABW3YGJ0</accession>
<evidence type="ECO:0000313" key="3">
    <source>
        <dbReference type="Proteomes" id="UP001597260"/>
    </source>
</evidence>
<dbReference type="EMBL" id="JBHTMP010000023">
    <property type="protein sequence ID" value="MFD1322751.1"/>
    <property type="molecule type" value="Genomic_DNA"/>
</dbReference>
<name>A0ABW3YGJ0_9ACTN</name>
<proteinExistence type="predicted"/>
<protein>
    <submittedName>
        <fullName evidence="2">TlpA family protein disulfide reductase</fullName>
    </submittedName>
</protein>
<keyword evidence="3" id="KW-1185">Reference proteome</keyword>
<dbReference type="Gene3D" id="3.40.30.10">
    <property type="entry name" value="Glutaredoxin"/>
    <property type="match status" value="1"/>
</dbReference>
<dbReference type="InterPro" id="IPR036249">
    <property type="entry name" value="Thioredoxin-like_sf"/>
</dbReference>
<evidence type="ECO:0000313" key="2">
    <source>
        <dbReference type="EMBL" id="MFD1322751.1"/>
    </source>
</evidence>
<gene>
    <name evidence="2" type="ORF">ACFQ4H_16760</name>
</gene>
<comment type="caution">
    <text evidence="2">The sequence shown here is derived from an EMBL/GenBank/DDBJ whole genome shotgun (WGS) entry which is preliminary data.</text>
</comment>
<feature type="domain" description="Thioredoxin" evidence="1">
    <location>
        <begin position="54"/>
        <end position="186"/>
    </location>
</feature>
<dbReference type="Proteomes" id="UP001597260">
    <property type="component" value="Unassembled WGS sequence"/>
</dbReference>